<organism evidence="15 16">
    <name type="scientific">Camellia sinensis var. sinensis</name>
    <name type="common">China tea</name>
    <dbReference type="NCBI Taxonomy" id="542762"/>
    <lineage>
        <taxon>Eukaryota</taxon>
        <taxon>Viridiplantae</taxon>
        <taxon>Streptophyta</taxon>
        <taxon>Embryophyta</taxon>
        <taxon>Tracheophyta</taxon>
        <taxon>Spermatophyta</taxon>
        <taxon>Magnoliopsida</taxon>
        <taxon>eudicotyledons</taxon>
        <taxon>Gunneridae</taxon>
        <taxon>Pentapetalae</taxon>
        <taxon>asterids</taxon>
        <taxon>Ericales</taxon>
        <taxon>Theaceae</taxon>
        <taxon>Camellia</taxon>
    </lineage>
</organism>
<reference evidence="15 16" key="1">
    <citation type="journal article" date="2018" name="Proc. Natl. Acad. Sci. U.S.A.">
        <title>Draft genome sequence of Camellia sinensis var. sinensis provides insights into the evolution of the tea genome and tea quality.</title>
        <authorList>
            <person name="Wei C."/>
            <person name="Yang H."/>
            <person name="Wang S."/>
            <person name="Zhao J."/>
            <person name="Liu C."/>
            <person name="Gao L."/>
            <person name="Xia E."/>
            <person name="Lu Y."/>
            <person name="Tai Y."/>
            <person name="She G."/>
            <person name="Sun J."/>
            <person name="Cao H."/>
            <person name="Tong W."/>
            <person name="Gao Q."/>
            <person name="Li Y."/>
            <person name="Deng W."/>
            <person name="Jiang X."/>
            <person name="Wang W."/>
            <person name="Chen Q."/>
            <person name="Zhang S."/>
            <person name="Li H."/>
            <person name="Wu J."/>
            <person name="Wang P."/>
            <person name="Li P."/>
            <person name="Shi C."/>
            <person name="Zheng F."/>
            <person name="Jian J."/>
            <person name="Huang B."/>
            <person name="Shan D."/>
            <person name="Shi M."/>
            <person name="Fang C."/>
            <person name="Yue Y."/>
            <person name="Li F."/>
            <person name="Li D."/>
            <person name="Wei S."/>
            <person name="Han B."/>
            <person name="Jiang C."/>
            <person name="Yin Y."/>
            <person name="Xia T."/>
            <person name="Zhang Z."/>
            <person name="Bennetzen J.L."/>
            <person name="Zhao S."/>
            <person name="Wan X."/>
        </authorList>
    </citation>
    <scope>NUCLEOTIDE SEQUENCE [LARGE SCALE GENOMIC DNA]</scope>
    <source>
        <strain evidence="16">cv. Shuchazao</strain>
        <tissue evidence="15">Leaf</tissue>
    </source>
</reference>
<dbReference type="GO" id="GO:0005739">
    <property type="term" value="C:mitochondrion"/>
    <property type="evidence" value="ECO:0007669"/>
    <property type="project" value="UniProtKB-SubCell"/>
</dbReference>
<dbReference type="SUPFAM" id="SSF52540">
    <property type="entry name" value="P-loop containing nucleoside triphosphate hydrolases"/>
    <property type="match status" value="1"/>
</dbReference>
<keyword evidence="16" id="KW-1185">Reference proteome</keyword>
<dbReference type="InterPro" id="IPR014014">
    <property type="entry name" value="RNA_helicase_DEAD_Q_motif"/>
</dbReference>
<accession>A0A4S4ER90</accession>
<dbReference type="GO" id="GO:0003676">
    <property type="term" value="F:nucleic acid binding"/>
    <property type="evidence" value="ECO:0007669"/>
    <property type="project" value="InterPro"/>
</dbReference>
<dbReference type="AlphaFoldDB" id="A0A4S4ER90"/>
<feature type="short sequence motif" description="Q motif" evidence="12">
    <location>
        <begin position="98"/>
        <end position="126"/>
    </location>
</feature>
<evidence type="ECO:0000256" key="12">
    <source>
        <dbReference type="PROSITE-ProRule" id="PRU00552"/>
    </source>
</evidence>
<keyword evidence="3" id="KW-0812">Transmembrane</keyword>
<evidence type="ECO:0000256" key="7">
    <source>
        <dbReference type="ARBA" id="ARBA00022840"/>
    </source>
</evidence>
<dbReference type="Pfam" id="PF07798">
    <property type="entry name" value="CCDC90-like"/>
    <property type="match status" value="2"/>
</dbReference>
<evidence type="ECO:0000256" key="3">
    <source>
        <dbReference type="ARBA" id="ARBA00022692"/>
    </source>
</evidence>
<gene>
    <name evidence="15" type="ORF">TEA_028517</name>
</gene>
<comment type="subcellular location">
    <subcellularLocation>
        <location evidence="2">Membrane</location>
    </subcellularLocation>
    <subcellularLocation>
        <location evidence="1">Mitochondrion</location>
    </subcellularLocation>
</comment>
<feature type="compositionally biased region" description="Basic and acidic residues" evidence="13">
    <location>
        <begin position="37"/>
        <end position="52"/>
    </location>
</feature>
<keyword evidence="11" id="KW-0472">Membrane</keyword>
<dbReference type="InterPro" id="IPR027417">
    <property type="entry name" value="P-loop_NTPase"/>
</dbReference>
<dbReference type="GO" id="GO:0016787">
    <property type="term" value="F:hydrolase activity"/>
    <property type="evidence" value="ECO:0007669"/>
    <property type="project" value="UniProtKB-KW"/>
</dbReference>
<keyword evidence="4" id="KW-0547">Nucleotide-binding</keyword>
<feature type="domain" description="DEAD-box RNA helicase Q" evidence="14">
    <location>
        <begin position="98"/>
        <end position="126"/>
    </location>
</feature>
<dbReference type="PANTHER" id="PTHR14360:SF1">
    <property type="entry name" value="PROTEIN FMP32, MITOCHONDRIAL"/>
    <property type="match status" value="1"/>
</dbReference>
<evidence type="ECO:0000256" key="13">
    <source>
        <dbReference type="SAM" id="MobiDB-lite"/>
    </source>
</evidence>
<evidence type="ECO:0000256" key="4">
    <source>
        <dbReference type="ARBA" id="ARBA00022741"/>
    </source>
</evidence>
<dbReference type="InterPro" id="IPR011545">
    <property type="entry name" value="DEAD/DEAH_box_helicase_dom"/>
</dbReference>
<keyword evidence="10" id="KW-0496">Mitochondrion</keyword>
<evidence type="ECO:0000256" key="6">
    <source>
        <dbReference type="ARBA" id="ARBA00022806"/>
    </source>
</evidence>
<evidence type="ECO:0000313" key="16">
    <source>
        <dbReference type="Proteomes" id="UP000306102"/>
    </source>
</evidence>
<keyword evidence="6" id="KW-0347">Helicase</keyword>
<evidence type="ECO:0000256" key="1">
    <source>
        <dbReference type="ARBA" id="ARBA00004173"/>
    </source>
</evidence>
<feature type="region of interest" description="Disordered" evidence="13">
    <location>
        <begin position="1"/>
        <end position="53"/>
    </location>
</feature>
<keyword evidence="7" id="KW-0067">ATP-binding</keyword>
<dbReference type="GO" id="GO:0005524">
    <property type="term" value="F:ATP binding"/>
    <property type="evidence" value="ECO:0007669"/>
    <property type="project" value="UniProtKB-KW"/>
</dbReference>
<dbReference type="Proteomes" id="UP000306102">
    <property type="component" value="Unassembled WGS sequence"/>
</dbReference>
<evidence type="ECO:0000313" key="15">
    <source>
        <dbReference type="EMBL" id="THG19318.1"/>
    </source>
</evidence>
<dbReference type="PANTHER" id="PTHR14360">
    <property type="entry name" value="PROTEIN FMP32, MITOCHONDRIAL"/>
    <property type="match status" value="1"/>
</dbReference>
<dbReference type="InterPro" id="IPR024461">
    <property type="entry name" value="CCDC90-like"/>
</dbReference>
<dbReference type="STRING" id="542762.A0A4S4ER90"/>
<dbReference type="GO" id="GO:0003724">
    <property type="term" value="F:RNA helicase activity"/>
    <property type="evidence" value="ECO:0007669"/>
    <property type="project" value="InterPro"/>
</dbReference>
<evidence type="ECO:0000256" key="2">
    <source>
        <dbReference type="ARBA" id="ARBA00004370"/>
    </source>
</evidence>
<dbReference type="PROSITE" id="PS51195">
    <property type="entry name" value="Q_MOTIF"/>
    <property type="match status" value="1"/>
</dbReference>
<evidence type="ECO:0000259" key="14">
    <source>
        <dbReference type="PROSITE" id="PS51195"/>
    </source>
</evidence>
<evidence type="ECO:0000256" key="8">
    <source>
        <dbReference type="ARBA" id="ARBA00022989"/>
    </source>
</evidence>
<sequence>MSRYDSRSADPGSYRGRRTDSGFGGVSSYGGARSSSSKKDYDGSESPRKLDLDGLTPFEKNFYTESPAVAAMSKSEAEEYRHRREITVEGRDVPKPVKAFRDVGFPEYIIQEIVKAGFTEPTPIQAQGWPMALKGRDLVGLADTGSGKTLAYLLPALVHVNAQLIERIWFREERGSPCEERERPFIRQQTAFGIACGSACALMHQVSSGILYCCGPWLGLNVVRVERALTTGDMVRFLSQTWHNHLVRLYRCTYMEISISLSESGQFSRNASVVATGVAKNLRRNTVMLVHYEMPSIKFLFEYALAQIGQLNMFLEGNHTRGLVSFEWRLEAQGVPSKQAEAITAAITEVLNDSLENVAQSFVSKPEMQKSVMIQESTLSKFKSEVQSSQLELEEVKAPSLPQQTISVKATGERVVMLICFLRPKSTSSDLSTRGTAIPSVSINLAEHHLTQLPAHTPGSSAAGQYHLGHRLPCCVSCLSTPTAKLREGPDSAASRQSRARDYSHLYAVDLPAVSMMRRARCVQYKAELGTTHTCLRSTYLPNKQDNHFSLLQHETEKLRIDIENMRTELRYEIDKVTAGQRLDLNLERGRIRDELANQNQQTANLTNKLDREIHALRAHLEAAKYDVIKYCIGTLVSISAVGLAVVRILM</sequence>
<comment type="caution">
    <text evidence="15">The sequence shown here is derived from an EMBL/GenBank/DDBJ whole genome shotgun (WGS) entry which is preliminary data.</text>
</comment>
<proteinExistence type="predicted"/>
<keyword evidence="9" id="KW-0175">Coiled coil</keyword>
<protein>
    <recommendedName>
        <fullName evidence="14">DEAD-box RNA helicase Q domain-containing protein</fullName>
    </recommendedName>
</protein>
<keyword evidence="8" id="KW-1133">Transmembrane helix</keyword>
<dbReference type="GO" id="GO:0016020">
    <property type="term" value="C:membrane"/>
    <property type="evidence" value="ECO:0007669"/>
    <property type="project" value="UniProtKB-SubCell"/>
</dbReference>
<evidence type="ECO:0000256" key="9">
    <source>
        <dbReference type="ARBA" id="ARBA00023054"/>
    </source>
</evidence>
<evidence type="ECO:0000256" key="11">
    <source>
        <dbReference type="ARBA" id="ARBA00023136"/>
    </source>
</evidence>
<evidence type="ECO:0000256" key="10">
    <source>
        <dbReference type="ARBA" id="ARBA00023128"/>
    </source>
</evidence>
<dbReference type="Pfam" id="PF00270">
    <property type="entry name" value="DEAD"/>
    <property type="match status" value="1"/>
</dbReference>
<keyword evidence="5" id="KW-0378">Hydrolase</keyword>
<dbReference type="Gene3D" id="3.40.50.300">
    <property type="entry name" value="P-loop containing nucleotide triphosphate hydrolases"/>
    <property type="match status" value="1"/>
</dbReference>
<evidence type="ECO:0000256" key="5">
    <source>
        <dbReference type="ARBA" id="ARBA00022801"/>
    </source>
</evidence>
<name>A0A4S4ER90_CAMSN</name>
<dbReference type="EMBL" id="SDRB02002487">
    <property type="protein sequence ID" value="THG19318.1"/>
    <property type="molecule type" value="Genomic_DNA"/>
</dbReference>
<dbReference type="Gene3D" id="1.20.5.340">
    <property type="match status" value="1"/>
</dbReference>